<feature type="compositionally biased region" description="Low complexity" evidence="1">
    <location>
        <begin position="100"/>
        <end position="113"/>
    </location>
</feature>
<dbReference type="EMBL" id="KZ308202">
    <property type="protein sequence ID" value="KAG8224588.1"/>
    <property type="molecule type" value="Genomic_DNA"/>
</dbReference>
<comment type="caution">
    <text evidence="2">The sequence shown here is derived from an EMBL/GenBank/DDBJ whole genome shotgun (WGS) entry which is preliminary data.</text>
</comment>
<dbReference type="OrthoDB" id="271725at2759"/>
<reference evidence="2" key="1">
    <citation type="submission" date="2013-04" db="EMBL/GenBank/DDBJ databases">
        <authorList>
            <person name="Qu J."/>
            <person name="Murali S.C."/>
            <person name="Bandaranaike D."/>
            <person name="Bellair M."/>
            <person name="Blankenburg K."/>
            <person name="Chao H."/>
            <person name="Dinh H."/>
            <person name="Doddapaneni H."/>
            <person name="Downs B."/>
            <person name="Dugan-Rocha S."/>
            <person name="Elkadiri S."/>
            <person name="Gnanaolivu R.D."/>
            <person name="Hernandez B."/>
            <person name="Javaid M."/>
            <person name="Jayaseelan J.C."/>
            <person name="Lee S."/>
            <person name="Li M."/>
            <person name="Ming W."/>
            <person name="Munidasa M."/>
            <person name="Muniz J."/>
            <person name="Nguyen L."/>
            <person name="Ongeri F."/>
            <person name="Osuji N."/>
            <person name="Pu L.-L."/>
            <person name="Puazo M."/>
            <person name="Qu C."/>
            <person name="Quiroz J."/>
            <person name="Raj R."/>
            <person name="Weissenberger G."/>
            <person name="Xin Y."/>
            <person name="Zou X."/>
            <person name="Han Y."/>
            <person name="Richards S."/>
            <person name="Worley K."/>
            <person name="Muzny D."/>
            <person name="Gibbs R."/>
        </authorList>
    </citation>
    <scope>NUCLEOTIDE SEQUENCE</scope>
    <source>
        <strain evidence="2">Sampled in the wild</strain>
    </source>
</reference>
<organism evidence="2 3">
    <name type="scientific">Ladona fulva</name>
    <name type="common">Scarce chaser dragonfly</name>
    <name type="synonym">Libellula fulva</name>
    <dbReference type="NCBI Taxonomy" id="123851"/>
    <lineage>
        <taxon>Eukaryota</taxon>
        <taxon>Metazoa</taxon>
        <taxon>Ecdysozoa</taxon>
        <taxon>Arthropoda</taxon>
        <taxon>Hexapoda</taxon>
        <taxon>Insecta</taxon>
        <taxon>Pterygota</taxon>
        <taxon>Palaeoptera</taxon>
        <taxon>Odonata</taxon>
        <taxon>Epiprocta</taxon>
        <taxon>Anisoptera</taxon>
        <taxon>Libelluloidea</taxon>
        <taxon>Libellulidae</taxon>
        <taxon>Ladona</taxon>
    </lineage>
</organism>
<dbReference type="Proteomes" id="UP000792457">
    <property type="component" value="Unassembled WGS sequence"/>
</dbReference>
<name>A0A8K0JY92_LADFU</name>
<protein>
    <submittedName>
        <fullName evidence="2">Uncharacterized protein</fullName>
    </submittedName>
</protein>
<dbReference type="AlphaFoldDB" id="A0A8K0JY92"/>
<evidence type="ECO:0000256" key="1">
    <source>
        <dbReference type="SAM" id="MobiDB-lite"/>
    </source>
</evidence>
<gene>
    <name evidence="2" type="ORF">J437_LFUL009430</name>
</gene>
<reference evidence="2" key="2">
    <citation type="submission" date="2017-10" db="EMBL/GenBank/DDBJ databases">
        <title>Ladona fulva Genome sequencing and assembly.</title>
        <authorList>
            <person name="Murali S."/>
            <person name="Richards S."/>
            <person name="Bandaranaike D."/>
            <person name="Bellair M."/>
            <person name="Blankenburg K."/>
            <person name="Chao H."/>
            <person name="Dinh H."/>
            <person name="Doddapaneni H."/>
            <person name="Dugan-Rocha S."/>
            <person name="Elkadiri S."/>
            <person name="Gnanaolivu R."/>
            <person name="Hernandez B."/>
            <person name="Skinner E."/>
            <person name="Javaid M."/>
            <person name="Lee S."/>
            <person name="Li M."/>
            <person name="Ming W."/>
            <person name="Munidasa M."/>
            <person name="Muniz J."/>
            <person name="Nguyen L."/>
            <person name="Hughes D."/>
            <person name="Osuji N."/>
            <person name="Pu L.-L."/>
            <person name="Puazo M."/>
            <person name="Qu C."/>
            <person name="Quiroz J."/>
            <person name="Raj R."/>
            <person name="Weissenberger G."/>
            <person name="Xin Y."/>
            <person name="Zou X."/>
            <person name="Han Y."/>
            <person name="Worley K."/>
            <person name="Muzny D."/>
            <person name="Gibbs R."/>
        </authorList>
    </citation>
    <scope>NUCLEOTIDE SEQUENCE</scope>
    <source>
        <strain evidence="2">Sampled in the wild</strain>
    </source>
</reference>
<evidence type="ECO:0000313" key="3">
    <source>
        <dbReference type="Proteomes" id="UP000792457"/>
    </source>
</evidence>
<sequence length="113" mass="12060">MMPSDPASVQYGSMIPQLTTHMSALQLGTTGSVSIPNVFPLNRLTACATGMVKHIVAYSVYIAGPHPYPFYPGPGASIIHTLPMPESEQTSNAASPDDSYQAYQAAQQPSKYN</sequence>
<keyword evidence="3" id="KW-1185">Reference proteome</keyword>
<proteinExistence type="predicted"/>
<accession>A0A8K0JY92</accession>
<evidence type="ECO:0000313" key="2">
    <source>
        <dbReference type="EMBL" id="KAG8224588.1"/>
    </source>
</evidence>
<feature type="region of interest" description="Disordered" evidence="1">
    <location>
        <begin position="81"/>
        <end position="113"/>
    </location>
</feature>